<dbReference type="Gene3D" id="3.40.50.10490">
    <property type="entry name" value="Glucose-6-phosphate isomerase like protein, domain 1"/>
    <property type="match status" value="1"/>
</dbReference>
<dbReference type="NCBIfam" id="NF002805">
    <property type="entry name" value="PRK02947.1"/>
    <property type="match status" value="1"/>
</dbReference>
<name>A0A0J1LC88_NIACI</name>
<dbReference type="PANTHER" id="PTHR30390">
    <property type="entry name" value="SEDOHEPTULOSE 7-PHOSPHATE ISOMERASE / DNAA INITIATOR-ASSOCIATING FACTOR FOR REPLICATION INITIATION"/>
    <property type="match status" value="1"/>
</dbReference>
<dbReference type="HAMAP" id="MF_01240">
    <property type="entry name" value="UPF0309"/>
    <property type="match status" value="1"/>
</dbReference>
<dbReference type="SUPFAM" id="SSF53697">
    <property type="entry name" value="SIS domain"/>
    <property type="match status" value="1"/>
</dbReference>
<evidence type="ECO:0000313" key="4">
    <source>
        <dbReference type="Proteomes" id="UP000036045"/>
    </source>
</evidence>
<dbReference type="InterPro" id="IPR001347">
    <property type="entry name" value="SIS_dom"/>
</dbReference>
<dbReference type="PANTHER" id="PTHR30390:SF7">
    <property type="entry name" value="PHOSPHOHEPTOSE ISOMERASE"/>
    <property type="match status" value="1"/>
</dbReference>
<reference evidence="3 4" key="1">
    <citation type="submission" date="2015-05" db="EMBL/GenBank/DDBJ databases">
        <title>Whole genome sequence and identification of bacterial endophytes from Costus igneus.</title>
        <authorList>
            <person name="Lee Y.P."/>
            <person name="Gan H.M."/>
            <person name="Eng W."/>
            <person name="Wheatley M.S."/>
            <person name="Caraballo A."/>
            <person name="Polter S."/>
            <person name="Savka M.A."/>
            <person name="Hudson A.O."/>
        </authorList>
    </citation>
    <scope>NUCLEOTIDE SEQUENCE [LARGE SCALE GENOMIC DNA]</scope>
    <source>
        <strain evidence="3 4">RIT379</strain>
    </source>
</reference>
<dbReference type="RefSeq" id="WP_047941982.1">
    <property type="nucleotide sequence ID" value="NZ_JAPWCI010000052.1"/>
</dbReference>
<dbReference type="Proteomes" id="UP000036045">
    <property type="component" value="Unassembled WGS sequence"/>
</dbReference>
<dbReference type="Pfam" id="PF13580">
    <property type="entry name" value="SIS_2"/>
    <property type="match status" value="1"/>
</dbReference>
<dbReference type="InterPro" id="IPR022951">
    <property type="entry name" value="UPF0309"/>
</dbReference>
<dbReference type="GO" id="GO:1901135">
    <property type="term" value="P:carbohydrate derivative metabolic process"/>
    <property type="evidence" value="ECO:0007669"/>
    <property type="project" value="InterPro"/>
</dbReference>
<dbReference type="OrthoDB" id="9805185at2"/>
<organism evidence="3 4">
    <name type="scientific">Niallia circulans</name>
    <name type="common">Bacillus circulans</name>
    <dbReference type="NCBI Taxonomy" id="1397"/>
    <lineage>
        <taxon>Bacteria</taxon>
        <taxon>Bacillati</taxon>
        <taxon>Bacillota</taxon>
        <taxon>Bacilli</taxon>
        <taxon>Bacillales</taxon>
        <taxon>Bacillaceae</taxon>
        <taxon>Niallia</taxon>
    </lineage>
</organism>
<comment type="similarity">
    <text evidence="1">Belongs to the UPF0309 family.</text>
</comment>
<dbReference type="GO" id="GO:0097367">
    <property type="term" value="F:carbohydrate derivative binding"/>
    <property type="evidence" value="ECO:0007669"/>
    <property type="project" value="InterPro"/>
</dbReference>
<feature type="domain" description="SIS" evidence="2">
    <location>
        <begin position="34"/>
        <end position="220"/>
    </location>
</feature>
<gene>
    <name evidence="3" type="ORF">ABW02_10540</name>
</gene>
<proteinExistence type="inferred from homology"/>
<dbReference type="InterPro" id="IPR035472">
    <property type="entry name" value="RpiR-like_SIS"/>
</dbReference>
<protein>
    <recommendedName>
        <fullName evidence="1">UPF0309 protein ABW02_10540</fullName>
    </recommendedName>
</protein>
<dbReference type="PATRIC" id="fig|1397.4.peg.5420"/>
<comment type="caution">
    <text evidence="3">The sequence shown here is derived from an EMBL/GenBank/DDBJ whole genome shotgun (WGS) entry which is preliminary data.</text>
</comment>
<sequence>MGSLFADYSKFFNNILMEVQETQEEAIIEGANLISQAVKSGGRFYVFGSGHSHMIAEEIYNRAGGLALVTAILPPELMLHERPNKSTYLERIEGLAKSYLNLHEVSDKDVIMIVSNSGRNTVPVEMAIEARKKGAKVIAMTSIKHSQSVTSRHQSGKKLYELADVVLDNGAVIGDAGFRISNSDIYSGATSDAVGCFLAQALIVESLQLLIEAGITPPVFKSSNVDGADQFNDEIFSNYVKW</sequence>
<accession>A0A0J1LC88</accession>
<dbReference type="InterPro" id="IPR046348">
    <property type="entry name" value="SIS_dom_sf"/>
</dbReference>
<keyword evidence="4" id="KW-1185">Reference proteome</keyword>
<evidence type="ECO:0000256" key="1">
    <source>
        <dbReference type="HAMAP-Rule" id="MF_01240"/>
    </source>
</evidence>
<dbReference type="CDD" id="cd05013">
    <property type="entry name" value="SIS_RpiR"/>
    <property type="match status" value="1"/>
</dbReference>
<dbReference type="AlphaFoldDB" id="A0A0J1LC88"/>
<evidence type="ECO:0000259" key="2">
    <source>
        <dbReference type="PROSITE" id="PS51464"/>
    </source>
</evidence>
<dbReference type="EMBL" id="LDPH01000008">
    <property type="protein sequence ID" value="KLV26535.1"/>
    <property type="molecule type" value="Genomic_DNA"/>
</dbReference>
<dbReference type="PROSITE" id="PS51464">
    <property type="entry name" value="SIS"/>
    <property type="match status" value="1"/>
</dbReference>
<dbReference type="InterPro" id="IPR050099">
    <property type="entry name" value="SIS_GmhA/DiaA_subfam"/>
</dbReference>
<evidence type="ECO:0000313" key="3">
    <source>
        <dbReference type="EMBL" id="KLV26535.1"/>
    </source>
</evidence>